<reference evidence="1" key="1">
    <citation type="submission" date="2023-07" db="EMBL/GenBank/DDBJ databases">
        <title>The genome sequence of Rhodocytophaga aerolata KACC 12507.</title>
        <authorList>
            <person name="Zhang X."/>
        </authorList>
    </citation>
    <scope>NUCLEOTIDE SEQUENCE</scope>
    <source>
        <strain evidence="1">KACC 12507</strain>
    </source>
</reference>
<proteinExistence type="predicted"/>
<dbReference type="SUPFAM" id="SSF56784">
    <property type="entry name" value="HAD-like"/>
    <property type="match status" value="1"/>
</dbReference>
<evidence type="ECO:0000313" key="2">
    <source>
        <dbReference type="Proteomes" id="UP001168528"/>
    </source>
</evidence>
<accession>A0ABT8RD58</accession>
<dbReference type="CDD" id="cd02603">
    <property type="entry name" value="HAD_sEH-N_like"/>
    <property type="match status" value="1"/>
</dbReference>
<sequence length="206" mass="24085">MISSHIKNLLFDLGGVILNIDFQQVALSFSKLSEKDIPFIRQQIEERRLFYNHEVGKWTDAEFRITVNHMLETSLTDEQIDQAWNSMLFDIPQERIKLLKELRKTYTLYLLSNTNAIHIQEVNRILQRDHQIYSLEDLFDKTYYSHQIQLAKPSADCYQYVLKDAGILPKETLFIDDSALNIQGAKQIGIQTVHLQTPATILDIFR</sequence>
<comment type="caution">
    <text evidence="1">The sequence shown here is derived from an EMBL/GenBank/DDBJ whole genome shotgun (WGS) entry which is preliminary data.</text>
</comment>
<dbReference type="Gene3D" id="1.10.150.240">
    <property type="entry name" value="Putative phosphatase, domain 2"/>
    <property type="match status" value="1"/>
</dbReference>
<evidence type="ECO:0000313" key="1">
    <source>
        <dbReference type="EMBL" id="MDO1449168.1"/>
    </source>
</evidence>
<dbReference type="SFLD" id="SFLDS00003">
    <property type="entry name" value="Haloacid_Dehalogenase"/>
    <property type="match status" value="1"/>
</dbReference>
<dbReference type="SFLD" id="SFLDG01129">
    <property type="entry name" value="C1.5:_HAD__Beta-PGM__Phosphata"/>
    <property type="match status" value="1"/>
</dbReference>
<dbReference type="PRINTS" id="PR00413">
    <property type="entry name" value="HADHALOGNASE"/>
</dbReference>
<dbReference type="Proteomes" id="UP001168528">
    <property type="component" value="Unassembled WGS sequence"/>
</dbReference>
<protein>
    <submittedName>
        <fullName evidence="1">HAD family phosphatase</fullName>
    </submittedName>
</protein>
<dbReference type="NCBIfam" id="TIGR01509">
    <property type="entry name" value="HAD-SF-IA-v3"/>
    <property type="match status" value="1"/>
</dbReference>
<name>A0ABT8RD58_9BACT</name>
<organism evidence="1 2">
    <name type="scientific">Rhodocytophaga aerolata</name>
    <dbReference type="NCBI Taxonomy" id="455078"/>
    <lineage>
        <taxon>Bacteria</taxon>
        <taxon>Pseudomonadati</taxon>
        <taxon>Bacteroidota</taxon>
        <taxon>Cytophagia</taxon>
        <taxon>Cytophagales</taxon>
        <taxon>Rhodocytophagaceae</taxon>
        <taxon>Rhodocytophaga</taxon>
    </lineage>
</organism>
<dbReference type="PANTHER" id="PTHR43611">
    <property type="entry name" value="ALPHA-D-GLUCOSE 1-PHOSPHATE PHOSPHATASE"/>
    <property type="match status" value="1"/>
</dbReference>
<dbReference type="InterPro" id="IPR036412">
    <property type="entry name" value="HAD-like_sf"/>
</dbReference>
<dbReference type="InterPro" id="IPR023198">
    <property type="entry name" value="PGP-like_dom2"/>
</dbReference>
<dbReference type="Gene3D" id="3.40.50.1000">
    <property type="entry name" value="HAD superfamily/HAD-like"/>
    <property type="match status" value="1"/>
</dbReference>
<dbReference type="Pfam" id="PF00702">
    <property type="entry name" value="Hydrolase"/>
    <property type="match status" value="1"/>
</dbReference>
<dbReference type="InterPro" id="IPR023214">
    <property type="entry name" value="HAD_sf"/>
</dbReference>
<dbReference type="RefSeq" id="WP_302039969.1">
    <property type="nucleotide sequence ID" value="NZ_JAUKPO010000016.1"/>
</dbReference>
<keyword evidence="2" id="KW-1185">Reference proteome</keyword>
<gene>
    <name evidence="1" type="ORF">Q0590_23020</name>
</gene>
<dbReference type="PANTHER" id="PTHR43611:SF3">
    <property type="entry name" value="FLAVIN MONONUCLEOTIDE HYDROLASE 1, CHLOROPLATIC"/>
    <property type="match status" value="1"/>
</dbReference>
<dbReference type="InterPro" id="IPR006439">
    <property type="entry name" value="HAD-SF_hydro_IA"/>
</dbReference>
<dbReference type="EMBL" id="JAUKPO010000016">
    <property type="protein sequence ID" value="MDO1449168.1"/>
    <property type="molecule type" value="Genomic_DNA"/>
</dbReference>